<gene>
    <name evidence="3" type="ORF">EVA_02830</name>
</gene>
<comment type="caution">
    <text evidence="3">The sequence shown here is derived from an EMBL/GenBank/DDBJ whole genome shotgun (WGS) entry which is preliminary data.</text>
</comment>
<evidence type="ECO:0000256" key="1">
    <source>
        <dbReference type="SAM" id="Phobius"/>
    </source>
</evidence>
<dbReference type="PANTHER" id="PTHR32234">
    <property type="entry name" value="THIOL:DISULFIDE INTERCHANGE PROTEIN DSBD"/>
    <property type="match status" value="1"/>
</dbReference>
<feature type="domain" description="Thiol:disulfide interchange protein DsbD N-terminal" evidence="2">
    <location>
        <begin position="55"/>
        <end position="162"/>
    </location>
</feature>
<sequence length="433" mass="46960">MKSWLTSLLLTAVVSLSWAGDSDWLEKIGKNTTSAVEDKPNISLQLIAESDGLTPQAENRLAIIIDHHDGWHTYWRMPGDTGIPTTFSFTKPHDIRLTEPAFPLPERIQTADMISYGYSARTILPFEVQVPRFPAGHSATIGAHVEYLACKTVCVPGQADLQIELPYRPAAKPTPEAELIQKAVSLLPEKLDTHHITATVDNQYLQISIPPSEVKVRQQLDFFPLDADILKYNEKPVFRHASDGSAQLVMALSASFASGKHRPDSLHGILSGDGGPQAGGWAIETAIPLRAGKIGAETAHGLQDFSLPVPDVTVSVGTLSALLFAFIGGLILNLMPCVFPILSLKLLDLLKGYTSGKPMLPHGIAFTAGVLLSMTLLTSILLLFRAFGTSLGWGFQFKTPGSSPSWFCSLLPLPLISSAFLNSRPAVIWLTRV</sequence>
<feature type="transmembrane region" description="Helical" evidence="1">
    <location>
        <begin position="319"/>
        <end position="342"/>
    </location>
</feature>
<dbReference type="PANTHER" id="PTHR32234:SF3">
    <property type="entry name" value="SUPPRESSION OF COPPER SENSITIVITY PROTEIN"/>
    <property type="match status" value="1"/>
</dbReference>
<feature type="transmembrane region" description="Helical" evidence="1">
    <location>
        <begin position="404"/>
        <end position="422"/>
    </location>
</feature>
<protein>
    <submittedName>
        <fullName evidence="3">Thiol:disulfide interchange protein DsbD</fullName>
    </submittedName>
</protein>
<evidence type="ECO:0000313" key="3">
    <source>
        <dbReference type="EMBL" id="EJX09060.1"/>
    </source>
</evidence>
<name>J9H5A5_9ZZZZ</name>
<dbReference type="EMBL" id="AMCI01000473">
    <property type="protein sequence ID" value="EJX09060.1"/>
    <property type="molecule type" value="Genomic_DNA"/>
</dbReference>
<keyword evidence="1" id="KW-1133">Transmembrane helix</keyword>
<dbReference type="AlphaFoldDB" id="J9H5A5"/>
<feature type="transmembrane region" description="Helical" evidence="1">
    <location>
        <begin position="363"/>
        <end position="384"/>
    </location>
</feature>
<organism evidence="3">
    <name type="scientific">gut metagenome</name>
    <dbReference type="NCBI Taxonomy" id="749906"/>
    <lineage>
        <taxon>unclassified sequences</taxon>
        <taxon>metagenomes</taxon>
        <taxon>organismal metagenomes</taxon>
    </lineage>
</organism>
<accession>J9H5A5</accession>
<proteinExistence type="predicted"/>
<keyword evidence="1" id="KW-0472">Membrane</keyword>
<reference evidence="3" key="1">
    <citation type="journal article" date="2012" name="PLoS ONE">
        <title>Gene sets for utilization of primary and secondary nutrition supplies in the distal gut of endangered iberian lynx.</title>
        <authorList>
            <person name="Alcaide M."/>
            <person name="Messina E."/>
            <person name="Richter M."/>
            <person name="Bargiela R."/>
            <person name="Peplies J."/>
            <person name="Huws S.A."/>
            <person name="Newbold C.J."/>
            <person name="Golyshin P.N."/>
            <person name="Simon M.A."/>
            <person name="Lopez G."/>
            <person name="Yakimov M.M."/>
            <person name="Ferrer M."/>
        </authorList>
    </citation>
    <scope>NUCLEOTIDE SEQUENCE</scope>
</reference>
<dbReference type="GO" id="GO:0045454">
    <property type="term" value="P:cell redox homeostasis"/>
    <property type="evidence" value="ECO:0007669"/>
    <property type="project" value="TreeGrafter"/>
</dbReference>
<dbReference type="InterPro" id="IPR028250">
    <property type="entry name" value="DsbDN"/>
</dbReference>
<keyword evidence="1" id="KW-0812">Transmembrane</keyword>
<evidence type="ECO:0000259" key="2">
    <source>
        <dbReference type="Pfam" id="PF11412"/>
    </source>
</evidence>
<dbReference type="GO" id="GO:0015035">
    <property type="term" value="F:protein-disulfide reductase activity"/>
    <property type="evidence" value="ECO:0007669"/>
    <property type="project" value="TreeGrafter"/>
</dbReference>
<dbReference type="Pfam" id="PF11412">
    <property type="entry name" value="DsbD_N"/>
    <property type="match status" value="1"/>
</dbReference>